<evidence type="ECO:0000313" key="6">
    <source>
        <dbReference type="Proteomes" id="UP000321685"/>
    </source>
</evidence>
<evidence type="ECO:0000256" key="2">
    <source>
        <dbReference type="ARBA" id="ARBA00023136"/>
    </source>
</evidence>
<keyword evidence="2 4" id="KW-0472">Membrane</keyword>
<evidence type="ECO:0000256" key="1">
    <source>
        <dbReference type="ARBA" id="ARBA00004370"/>
    </source>
</evidence>
<comment type="caution">
    <text evidence="5">The sequence shown here is derived from an EMBL/GenBank/DDBJ whole genome shotgun (WGS) entry which is preliminary data.</text>
</comment>
<evidence type="ECO:0000256" key="3">
    <source>
        <dbReference type="SAM" id="MobiDB-lite"/>
    </source>
</evidence>
<dbReference type="SUPFAM" id="SSF54427">
    <property type="entry name" value="NTF2-like"/>
    <property type="match status" value="1"/>
</dbReference>
<dbReference type="PANTHER" id="PTHR37042:SF4">
    <property type="entry name" value="OUTER MEMBRANE PROTEIN RV1973"/>
    <property type="match status" value="1"/>
</dbReference>
<dbReference type="GO" id="GO:0016020">
    <property type="term" value="C:membrane"/>
    <property type="evidence" value="ECO:0007669"/>
    <property type="project" value="UniProtKB-SubCell"/>
</dbReference>
<dbReference type="Proteomes" id="UP000321685">
    <property type="component" value="Unassembled WGS sequence"/>
</dbReference>
<feature type="compositionally biased region" description="Basic and acidic residues" evidence="3">
    <location>
        <begin position="1"/>
        <end position="11"/>
    </location>
</feature>
<feature type="region of interest" description="Disordered" evidence="3">
    <location>
        <begin position="1"/>
        <end position="22"/>
    </location>
</feature>
<dbReference type="PANTHER" id="PTHR37042">
    <property type="entry name" value="OUTER MEMBRANE PROTEIN RV1973"/>
    <property type="match status" value="1"/>
</dbReference>
<organism evidence="5 6">
    <name type="scientific">Pseudonocardia sulfidoxydans NBRC 16205</name>
    <dbReference type="NCBI Taxonomy" id="1223511"/>
    <lineage>
        <taxon>Bacteria</taxon>
        <taxon>Bacillati</taxon>
        <taxon>Actinomycetota</taxon>
        <taxon>Actinomycetes</taxon>
        <taxon>Pseudonocardiales</taxon>
        <taxon>Pseudonocardiaceae</taxon>
        <taxon>Pseudonocardia</taxon>
    </lineage>
</organism>
<keyword evidence="4" id="KW-1133">Transmembrane helix</keyword>
<sequence length="186" mass="19549">MTTHAPERPTDDSEQPPAPPPERIRRALSIAVAVGAVLVLVAGVLWIVAATSGTTRLAEDRDAALVAARQAATTVTSVDKNDADGTLARWESVAADAQLDEFRTSHDQYAQMIGQFPASAHGTVTDAAVGELDQRAGTARVIVGMDVALDDGGKTPPTRQRLQMQMKRTDDGWKVVKIAPVGGATG</sequence>
<dbReference type="InterPro" id="IPR032710">
    <property type="entry name" value="NTF2-like_dom_sf"/>
</dbReference>
<accession>A0A511DC97</accession>
<dbReference type="AlphaFoldDB" id="A0A511DC97"/>
<evidence type="ECO:0008006" key="7">
    <source>
        <dbReference type="Google" id="ProtNLM"/>
    </source>
</evidence>
<dbReference type="RefSeq" id="WP_147102807.1">
    <property type="nucleotide sequence ID" value="NZ_BJVJ01000006.1"/>
</dbReference>
<keyword evidence="6" id="KW-1185">Reference proteome</keyword>
<protein>
    <recommendedName>
        <fullName evidence="7">Mce-associated membrane protein</fullName>
    </recommendedName>
</protein>
<dbReference type="OrthoDB" id="3472661at2"/>
<dbReference type="EMBL" id="BJVJ01000006">
    <property type="protein sequence ID" value="GEL22023.1"/>
    <property type="molecule type" value="Genomic_DNA"/>
</dbReference>
<gene>
    <name evidence="5" type="ORF">PSU4_09770</name>
</gene>
<evidence type="ECO:0000256" key="4">
    <source>
        <dbReference type="SAM" id="Phobius"/>
    </source>
</evidence>
<feature type="transmembrane region" description="Helical" evidence="4">
    <location>
        <begin position="27"/>
        <end position="49"/>
    </location>
</feature>
<reference evidence="5 6" key="1">
    <citation type="submission" date="2019-07" db="EMBL/GenBank/DDBJ databases">
        <title>Whole genome shotgun sequence of Pseudonocardia sulfidoxydans NBRC 16205.</title>
        <authorList>
            <person name="Hosoyama A."/>
            <person name="Uohara A."/>
            <person name="Ohji S."/>
            <person name="Ichikawa N."/>
        </authorList>
    </citation>
    <scope>NUCLEOTIDE SEQUENCE [LARGE SCALE GENOMIC DNA]</scope>
    <source>
        <strain evidence="5 6">NBRC 16205</strain>
    </source>
</reference>
<keyword evidence="4" id="KW-0812">Transmembrane</keyword>
<comment type="subcellular location">
    <subcellularLocation>
        <location evidence="1">Membrane</location>
    </subcellularLocation>
</comment>
<evidence type="ECO:0000313" key="5">
    <source>
        <dbReference type="EMBL" id="GEL22023.1"/>
    </source>
</evidence>
<proteinExistence type="predicted"/>
<name>A0A511DC97_9PSEU</name>